<dbReference type="InterPro" id="IPR002575">
    <property type="entry name" value="Aminoglycoside_PTrfase"/>
</dbReference>
<reference evidence="2" key="1">
    <citation type="submission" date="2022-08" db="EMBL/GenBank/DDBJ databases">
        <title>Genome sequencing of Nocardioides sp. STR2.</title>
        <authorList>
            <person name="So Y."/>
        </authorList>
    </citation>
    <scope>NUCLEOTIDE SEQUENCE</scope>
    <source>
        <strain evidence="2">STR2</strain>
    </source>
</reference>
<dbReference type="Proteomes" id="UP001074726">
    <property type="component" value="Unassembled WGS sequence"/>
</dbReference>
<protein>
    <submittedName>
        <fullName evidence="2">Phosphotransferase</fullName>
    </submittedName>
</protein>
<keyword evidence="3" id="KW-1185">Reference proteome</keyword>
<organism evidence="2 3">
    <name type="scientific">Nocardioides pini</name>
    <dbReference type="NCBI Taxonomy" id="2975053"/>
    <lineage>
        <taxon>Bacteria</taxon>
        <taxon>Bacillati</taxon>
        <taxon>Actinomycetota</taxon>
        <taxon>Actinomycetes</taxon>
        <taxon>Propionibacteriales</taxon>
        <taxon>Nocardioidaceae</taxon>
        <taxon>Nocardioides</taxon>
    </lineage>
</organism>
<proteinExistence type="predicted"/>
<feature type="domain" description="Aminoglycoside phosphotransferase" evidence="1">
    <location>
        <begin position="8"/>
        <end position="242"/>
    </location>
</feature>
<evidence type="ECO:0000259" key="1">
    <source>
        <dbReference type="Pfam" id="PF01636"/>
    </source>
</evidence>
<dbReference type="Pfam" id="PF01636">
    <property type="entry name" value="APH"/>
    <property type="match status" value="1"/>
</dbReference>
<dbReference type="SUPFAM" id="SSF56112">
    <property type="entry name" value="Protein kinase-like (PK-like)"/>
    <property type="match status" value="1"/>
</dbReference>
<dbReference type="InterPro" id="IPR051678">
    <property type="entry name" value="AGP_Transferase"/>
</dbReference>
<dbReference type="RefSeq" id="WP_268111013.1">
    <property type="nucleotide sequence ID" value="NZ_JAPPUX010000002.1"/>
</dbReference>
<dbReference type="PANTHER" id="PTHR21310:SF15">
    <property type="entry name" value="AMINOGLYCOSIDE PHOSPHOTRANSFERASE DOMAIN-CONTAINING PROTEIN"/>
    <property type="match status" value="1"/>
</dbReference>
<dbReference type="PANTHER" id="PTHR21310">
    <property type="entry name" value="AMINOGLYCOSIDE PHOSPHOTRANSFERASE-RELATED-RELATED"/>
    <property type="match status" value="1"/>
</dbReference>
<dbReference type="Gene3D" id="3.90.1200.10">
    <property type="match status" value="1"/>
</dbReference>
<dbReference type="InterPro" id="IPR011009">
    <property type="entry name" value="Kinase-like_dom_sf"/>
</dbReference>
<evidence type="ECO:0000313" key="2">
    <source>
        <dbReference type="EMBL" id="MCY4726183.1"/>
    </source>
</evidence>
<gene>
    <name evidence="2" type="ORF">NYO98_07815</name>
</gene>
<dbReference type="EMBL" id="JAPPUX010000002">
    <property type="protein sequence ID" value="MCY4726183.1"/>
    <property type="molecule type" value="Genomic_DNA"/>
</dbReference>
<name>A0ABT4CB40_9ACTN</name>
<sequence>MSDLEPVLRPLDGGHSGRTFVGEVGGERAVVRLYPPDDPRGATAPEVDQAVLRLVRGLLPVPDVLEVRRSDAATGRPGLLVTSWLPGERGDLVVARLSATGDTDGLIRLGASTGAVAAALAGMPMLRPGPFVDAELTVGDFPDGGLDVWVASRLARWPEPELTALGEVARRAQDLLDTERRTCLVHSDLNPKNLLVDPITLEVTGVLDWEFAHAGHPWTDLGNLLRFEREPAYVAGVLGAWTTRHGGALDTLLDGARAADLWALVDLAARAGDNPVADRAAGLLRSVARTGELHAGPPAS</sequence>
<comment type="caution">
    <text evidence="2">The sequence shown here is derived from an EMBL/GenBank/DDBJ whole genome shotgun (WGS) entry which is preliminary data.</text>
</comment>
<accession>A0ABT4CB40</accession>
<evidence type="ECO:0000313" key="3">
    <source>
        <dbReference type="Proteomes" id="UP001074726"/>
    </source>
</evidence>